<dbReference type="Proteomes" id="UP001305414">
    <property type="component" value="Unassembled WGS sequence"/>
</dbReference>
<name>A0AAN7V2A6_9PEZI</name>
<evidence type="ECO:0000313" key="3">
    <source>
        <dbReference type="EMBL" id="KAK5637231.1"/>
    </source>
</evidence>
<proteinExistence type="predicted"/>
<dbReference type="Pfam" id="PF00004">
    <property type="entry name" value="AAA"/>
    <property type="match status" value="1"/>
</dbReference>
<dbReference type="AlphaFoldDB" id="A0AAN7V2A6"/>
<dbReference type="PANTHER" id="PTHR46411">
    <property type="entry name" value="FAMILY ATPASE, PUTATIVE-RELATED"/>
    <property type="match status" value="1"/>
</dbReference>
<comment type="caution">
    <text evidence="3">The sequence shown here is derived from an EMBL/GenBank/DDBJ whole genome shotgun (WGS) entry which is preliminary data.</text>
</comment>
<dbReference type="EMBL" id="JAWHQM010000099">
    <property type="protein sequence ID" value="KAK5637231.1"/>
    <property type="molecule type" value="Genomic_DNA"/>
</dbReference>
<sequence length="1105" mass="125986">MADESISKQPYPDNSIVIHTNTDSTVQGHDISVGKSMMDTPYEGANATKPSDNVPADRSETVLNNNAASSGKQATVPLKQYEDLMSKVNDLERKLGCIDTVVKRELVEPLMRSHLGNNDIRADSDNDNFDSIYFFDDDLDGEIVDFFRTFQHANRELLYALRTTRELQVRRRQRYREQKEREAALKKVEATRREDDKTTKVKPVSKADMLATLAARMLEDDTPATILQTPWETFQAHDPSTKVVNTLANPLELLIGEPEVAFFELFDDFEREPDGQKLGSRSFSAKGVDDNIPTEEAPLPERVLIYSKELLSILSDIHKGSMKADVTNSILRPFKMLVYYENQIRDRAAILEAKFAHTTNTGPKDDPASTDNSEDKTAVNSSLKVASDQANTQSYREDASPVVALLHIRCLLEFLNKDIGAKKKYLMSPNCRKITFSDIWYLFQPGEEVIDQDNKQVYRVLRVSMPKHRVISPFTMFHKATSADAEEKPAIIDCVYIDFDGEKLGPVTKPFSIPRFDQEKLVKSLPIYPLRMVEGADYRDRLVERGRMLWDVIKVKPMYYNGHTIDTKEEADSQVMIDFNEALMHARERKLEWAPKVEIISTSSEEKRTNKSESGCRAPCCRGQKVHDDSYVDNKQTEDFIKSLLPQTRGDRPSLIIYPRTLREMLDSKNDPKTDELVVMCYRVFGFILRSQKWAQLDLTYLKYENEDNKRSVLNAFGSLVLPDGHKEMVKSLVTQHFRDKKARKMHAEKKMATDARSDLIRGKGEREPSVGYVFALLTSTVSGQGLIILLHGAPGVGKTTTAGLLISAEPNPSLKQGNISDRWLPQNRGCSRNLSQATISGHMWLVLPIYEMYNYLLSVPDTRCIGDLGTTASDVQRELEKNFTLASRWDCILLLDEAEVFLTSRERKDFIRNGLVAVFLRVLEYYTGILFLTTNRVGDFDEAFASRIQMSLHYPKLDLDKTLRVFEVNLKLIQEKFKLQNRNIYLDERGILAFAQKHFDDNNESDEKKGLQWNGRQIRNVCQTALAMAEYEALDHELSADIEPSLHVHLRTDHFSTIEAAYDEFAIYLSAVYGVDLDERAGQGMTRAEAWKLKKRREKLGRVG</sequence>
<feature type="region of interest" description="Disordered" evidence="1">
    <location>
        <begin position="359"/>
        <end position="392"/>
    </location>
</feature>
<feature type="region of interest" description="Disordered" evidence="1">
    <location>
        <begin position="180"/>
        <end position="201"/>
    </location>
</feature>
<dbReference type="SUPFAM" id="SSF52540">
    <property type="entry name" value="P-loop containing nucleoside triphosphate hydrolases"/>
    <property type="match status" value="1"/>
</dbReference>
<feature type="compositionally biased region" description="Polar residues" evidence="1">
    <location>
        <begin position="17"/>
        <end position="27"/>
    </location>
</feature>
<organism evidence="3 4">
    <name type="scientific">Xylaria bambusicola</name>
    <dbReference type="NCBI Taxonomy" id="326684"/>
    <lineage>
        <taxon>Eukaryota</taxon>
        <taxon>Fungi</taxon>
        <taxon>Dikarya</taxon>
        <taxon>Ascomycota</taxon>
        <taxon>Pezizomycotina</taxon>
        <taxon>Sordariomycetes</taxon>
        <taxon>Xylariomycetidae</taxon>
        <taxon>Xylariales</taxon>
        <taxon>Xylariaceae</taxon>
        <taxon>Xylaria</taxon>
    </lineage>
</organism>
<dbReference type="InterPro" id="IPR054289">
    <property type="entry name" value="DUF7025"/>
</dbReference>
<dbReference type="GO" id="GO:0005524">
    <property type="term" value="F:ATP binding"/>
    <property type="evidence" value="ECO:0007669"/>
    <property type="project" value="InterPro"/>
</dbReference>
<dbReference type="InterPro" id="IPR056599">
    <property type="entry name" value="AAA_lid_fung"/>
</dbReference>
<dbReference type="GO" id="GO:0016887">
    <property type="term" value="F:ATP hydrolysis activity"/>
    <property type="evidence" value="ECO:0007669"/>
    <property type="project" value="InterPro"/>
</dbReference>
<dbReference type="Pfam" id="PF22942">
    <property type="entry name" value="DUF7025"/>
    <property type="match status" value="1"/>
</dbReference>
<dbReference type="InterPro" id="IPR003593">
    <property type="entry name" value="AAA+_ATPase"/>
</dbReference>
<evidence type="ECO:0000313" key="4">
    <source>
        <dbReference type="Proteomes" id="UP001305414"/>
    </source>
</evidence>
<dbReference type="InterPro" id="IPR027417">
    <property type="entry name" value="P-loop_NTPase"/>
</dbReference>
<evidence type="ECO:0000256" key="1">
    <source>
        <dbReference type="SAM" id="MobiDB-lite"/>
    </source>
</evidence>
<dbReference type="Pfam" id="PF23232">
    <property type="entry name" value="AAA_lid_13"/>
    <property type="match status" value="1"/>
</dbReference>
<dbReference type="Gene3D" id="3.40.50.300">
    <property type="entry name" value="P-loop containing nucleotide triphosphate hydrolases"/>
    <property type="match status" value="1"/>
</dbReference>
<feature type="compositionally biased region" description="Polar residues" evidence="1">
    <location>
        <begin position="378"/>
        <end position="392"/>
    </location>
</feature>
<reference evidence="3 4" key="1">
    <citation type="submission" date="2023-10" db="EMBL/GenBank/DDBJ databases">
        <title>Draft genome sequence of Xylaria bambusicola isolate GMP-LS, the root and basal stem rot pathogen of sugarcane in Indonesia.</title>
        <authorList>
            <person name="Selvaraj P."/>
            <person name="Muralishankar V."/>
            <person name="Muruganantham S."/>
            <person name="Sp S."/>
            <person name="Haryani S."/>
            <person name="Lau K.J.X."/>
            <person name="Naqvi N.I."/>
        </authorList>
    </citation>
    <scope>NUCLEOTIDE SEQUENCE [LARGE SCALE GENOMIC DNA]</scope>
    <source>
        <strain evidence="3">GMP-LS</strain>
    </source>
</reference>
<dbReference type="SMART" id="SM00382">
    <property type="entry name" value="AAA"/>
    <property type="match status" value="1"/>
</dbReference>
<evidence type="ECO:0000259" key="2">
    <source>
        <dbReference type="SMART" id="SM00382"/>
    </source>
</evidence>
<dbReference type="PANTHER" id="PTHR46411:SF2">
    <property type="entry name" value="AAA+ ATPASE DOMAIN-CONTAINING PROTEIN"/>
    <property type="match status" value="1"/>
</dbReference>
<feature type="region of interest" description="Disordered" evidence="1">
    <location>
        <begin position="1"/>
        <end position="31"/>
    </location>
</feature>
<feature type="compositionally biased region" description="Basic and acidic residues" evidence="1">
    <location>
        <begin position="180"/>
        <end position="199"/>
    </location>
</feature>
<feature type="domain" description="AAA+ ATPase" evidence="2">
    <location>
        <begin position="785"/>
        <end position="959"/>
    </location>
</feature>
<keyword evidence="4" id="KW-1185">Reference proteome</keyword>
<dbReference type="InterPro" id="IPR003959">
    <property type="entry name" value="ATPase_AAA_core"/>
</dbReference>
<accession>A0AAN7V2A6</accession>
<protein>
    <recommendedName>
        <fullName evidence="2">AAA+ ATPase domain-containing protein</fullName>
    </recommendedName>
</protein>
<gene>
    <name evidence="3" type="ORF">RRF57_012943</name>
</gene>
<feature type="compositionally biased region" description="Basic and acidic residues" evidence="1">
    <location>
        <begin position="363"/>
        <end position="377"/>
    </location>
</feature>